<reference evidence="2 3" key="1">
    <citation type="journal article" date="2013" name="Nat. Genet.">
        <title>The genome of the hydatid tapeworm Echinococcus granulosus.</title>
        <authorList>
            <person name="Zheng H."/>
            <person name="Zhang W."/>
            <person name="Zhang L."/>
            <person name="Zhang Z."/>
            <person name="Li J."/>
            <person name="Lu G."/>
            <person name="Zhu Y."/>
            <person name="Wang Y."/>
            <person name="Huang Y."/>
            <person name="Liu J."/>
            <person name="Kang H."/>
            <person name="Chen J."/>
            <person name="Wang L."/>
            <person name="Chen A."/>
            <person name="Yu S."/>
            <person name="Gao Z."/>
            <person name="Jin L."/>
            <person name="Gu W."/>
            <person name="Wang Z."/>
            <person name="Zhao L."/>
            <person name="Shi B."/>
            <person name="Wen H."/>
            <person name="Lin R."/>
            <person name="Jones M.K."/>
            <person name="Brejova B."/>
            <person name="Vinar T."/>
            <person name="Zhao G."/>
            <person name="McManus D.P."/>
            <person name="Chen Z."/>
            <person name="Zhou Y."/>
            <person name="Wang S."/>
        </authorList>
    </citation>
    <scope>NUCLEOTIDE SEQUENCE [LARGE SCALE GENOMIC DNA]</scope>
</reference>
<evidence type="ECO:0000313" key="2">
    <source>
        <dbReference type="EMBL" id="EUB56022.1"/>
    </source>
</evidence>
<evidence type="ECO:0000313" key="3">
    <source>
        <dbReference type="Proteomes" id="UP000019149"/>
    </source>
</evidence>
<dbReference type="KEGG" id="egl:EGR_09102"/>
<dbReference type="EMBL" id="APAU02000132">
    <property type="protein sequence ID" value="EUB56022.1"/>
    <property type="molecule type" value="Genomic_DNA"/>
</dbReference>
<comment type="caution">
    <text evidence="2">The sequence shown here is derived from an EMBL/GenBank/DDBJ whole genome shotgun (WGS) entry which is preliminary data.</text>
</comment>
<dbReference type="AlphaFoldDB" id="W6UCL9"/>
<sequence length="338" mass="38221">MHTKSNLQSVGLCSFLGLLIRHVTDVWCLNFVHHLFKTSISLVTLERLTNQKILDDCYCSEYRDNKSTPLLTKQNTDMECLKPRLGFDFQLSDNYNQANGRILAFTTSSLSYVTIRGSEESTNPATRCTAIVKAKFDNYYLIIRAGIAHFEMQSIEIKIEKQMIVVITVCPAGTARAQKLMQLEQCQRNCAKTYEFNCIKLGLINHNNLAVIDFLICGGNDRLIDYLEHNFAQECLKISNTMIEDREADISGAYLCNIKAFGKIWKLVSGEIAIFGFVIIKFVCISQGALRPPFLGAPDIALTLNVIYDNKALYKNCAEDTFLRKNGIIDFKDDNSML</sequence>
<accession>W6UCL9</accession>
<keyword evidence="1" id="KW-0732">Signal</keyword>
<dbReference type="Proteomes" id="UP000019149">
    <property type="component" value="Unassembled WGS sequence"/>
</dbReference>
<evidence type="ECO:0000256" key="1">
    <source>
        <dbReference type="SAM" id="SignalP"/>
    </source>
</evidence>
<proteinExistence type="predicted"/>
<dbReference type="CTD" id="36344817"/>
<dbReference type="RefSeq" id="XP_024347218.1">
    <property type="nucleotide sequence ID" value="XM_024498351.1"/>
</dbReference>
<feature type="chain" id="PRO_5004882705" evidence="1">
    <location>
        <begin position="29"/>
        <end position="338"/>
    </location>
</feature>
<organism evidence="2 3">
    <name type="scientific">Echinococcus granulosus</name>
    <name type="common">Hydatid tapeworm</name>
    <dbReference type="NCBI Taxonomy" id="6210"/>
    <lineage>
        <taxon>Eukaryota</taxon>
        <taxon>Metazoa</taxon>
        <taxon>Spiralia</taxon>
        <taxon>Lophotrochozoa</taxon>
        <taxon>Platyhelminthes</taxon>
        <taxon>Cestoda</taxon>
        <taxon>Eucestoda</taxon>
        <taxon>Cyclophyllidea</taxon>
        <taxon>Taeniidae</taxon>
        <taxon>Echinococcus</taxon>
        <taxon>Echinococcus granulosus group</taxon>
    </lineage>
</organism>
<dbReference type="GeneID" id="36344817"/>
<gene>
    <name evidence="2" type="ORF">EGR_09102</name>
</gene>
<keyword evidence="3" id="KW-1185">Reference proteome</keyword>
<name>W6UCL9_ECHGR</name>
<feature type="signal peptide" evidence="1">
    <location>
        <begin position="1"/>
        <end position="28"/>
    </location>
</feature>
<protein>
    <submittedName>
        <fullName evidence="2">Uncharacterized protein</fullName>
    </submittedName>
</protein>